<comment type="caution">
    <text evidence="2">The sequence shown here is derived from an EMBL/GenBank/DDBJ whole genome shotgun (WGS) entry which is preliminary data.</text>
</comment>
<dbReference type="Proteomes" id="UP000606974">
    <property type="component" value="Unassembled WGS sequence"/>
</dbReference>
<feature type="compositionally biased region" description="Basic and acidic residues" evidence="1">
    <location>
        <begin position="92"/>
        <end position="104"/>
    </location>
</feature>
<feature type="compositionally biased region" description="Polar residues" evidence="1">
    <location>
        <begin position="143"/>
        <end position="153"/>
    </location>
</feature>
<evidence type="ECO:0000313" key="2">
    <source>
        <dbReference type="EMBL" id="KAF7506280.1"/>
    </source>
</evidence>
<feature type="compositionally biased region" description="Basic and acidic residues" evidence="1">
    <location>
        <begin position="373"/>
        <end position="385"/>
    </location>
</feature>
<dbReference type="PANTHER" id="PTHR11440">
    <property type="entry name" value="LECITHIN-CHOLESTEROL ACYLTRANSFERASE-RELATED"/>
    <property type="match status" value="1"/>
</dbReference>
<feature type="region of interest" description="Disordered" evidence="1">
    <location>
        <begin position="349"/>
        <end position="405"/>
    </location>
</feature>
<keyword evidence="3" id="KW-1185">Reference proteome</keyword>
<feature type="region of interest" description="Disordered" evidence="1">
    <location>
        <begin position="1"/>
        <end position="40"/>
    </location>
</feature>
<organism evidence="2 3">
    <name type="scientific">Endocarpon pusillum</name>
    <dbReference type="NCBI Taxonomy" id="364733"/>
    <lineage>
        <taxon>Eukaryota</taxon>
        <taxon>Fungi</taxon>
        <taxon>Dikarya</taxon>
        <taxon>Ascomycota</taxon>
        <taxon>Pezizomycotina</taxon>
        <taxon>Eurotiomycetes</taxon>
        <taxon>Chaetothyriomycetidae</taxon>
        <taxon>Verrucariales</taxon>
        <taxon>Verrucariaceae</taxon>
        <taxon>Endocarpon</taxon>
    </lineage>
</organism>
<feature type="compositionally biased region" description="Polar residues" evidence="1">
    <location>
        <begin position="23"/>
        <end position="35"/>
    </location>
</feature>
<dbReference type="InterPro" id="IPR029058">
    <property type="entry name" value="AB_hydrolase_fold"/>
</dbReference>
<name>A0A8H7ABV6_9EURO</name>
<evidence type="ECO:0000313" key="3">
    <source>
        <dbReference type="Proteomes" id="UP000606974"/>
    </source>
</evidence>
<evidence type="ECO:0000256" key="1">
    <source>
        <dbReference type="SAM" id="MobiDB-lite"/>
    </source>
</evidence>
<protein>
    <submittedName>
        <fullName evidence="2">Uncharacterized protein</fullName>
    </submittedName>
</protein>
<gene>
    <name evidence="2" type="ORF">GJ744_012088</name>
</gene>
<dbReference type="Gene3D" id="3.40.50.1820">
    <property type="entry name" value="alpha/beta hydrolase"/>
    <property type="match status" value="1"/>
</dbReference>
<sequence length="882" mass="96069">MYADTEMEAKERDVNNKVGPQYWATSAHETSTAPRSISDETRREAISMEGLSENDGAVGIDISPAQGIEDIFGFSIGREQLRMKSSNTPAFEKAKALDQSKDYFDLEPEDGEQKEGDASLHTYQDLQIGSNPMHGTLAGEASKSPNHQPSSVGLSAEEASRSSNTRSIMKDAFGSRIRRASSESSGMVDTLKKLLPELPSISLPRAPGLASFGFGSKSKTVQQLNGYKRSSTLFSGSSLPWVSLGHPPDRAVAAAEPNQSPHKQKDTAFASRLYSHENLPLGSWQQHVLSSRATPKQRSLRRATSESSIFMRNELDRTTTQDDAEKWINVSEQINSRFKAITDSFQDSALSRMPKMPSVSLSSLKPGGIQRNNSDDTKFDSHHTDAGVQRSSATNKPGIANTNASSSVVLGGYRGSILRSAKPPHKQLWVPVKVGMNLRRVDLEVGLNAEDEERMKETIIPSGVLSHIGPVDICRRLLRHLKKSARDRPDQLRIHNYGYDWRLSPNLLSQHLIQFLESLQCNKKDITGCRRGAVVIAHSLGGVITRHAVNQRPDLFAGVVYAGVPQHCINILGPLRNGDDVLLSSRVLTAQVNFTLRTSYALLPESGKCFISKTTGERYDVDFFDVKTWEDYCLSPCVSGAPPVARPEQWKSIIGALSDSLPSLPLSNKRNSISRRAGSPSPEAPMSPKDAKEAIKDIANHTVQKAEEAFASPNAQPLVPSIESSPPAATKDTVATACTIPRAEALAYLERTLRSVRQFKQELAFNLSHHSADVYPPMAVLYSDSTPTVFAARVDSREAIKRADAYENLAFAAGDGVVLSRSARPPEGYKIVKGGLVRTDRGHIGLLGDLEAVGKCLRAISDARRRGVGTGVFAKKGAQSGS</sequence>
<feature type="region of interest" description="Disordered" evidence="1">
    <location>
        <begin position="667"/>
        <end position="690"/>
    </location>
</feature>
<feature type="compositionally biased region" description="Polar residues" evidence="1">
    <location>
        <begin position="389"/>
        <end position="405"/>
    </location>
</feature>
<feature type="region of interest" description="Disordered" evidence="1">
    <location>
        <begin position="92"/>
        <end position="171"/>
    </location>
</feature>
<proteinExistence type="predicted"/>
<reference evidence="2" key="1">
    <citation type="submission" date="2020-02" db="EMBL/GenBank/DDBJ databases">
        <authorList>
            <person name="Palmer J.M."/>
        </authorList>
    </citation>
    <scope>NUCLEOTIDE SEQUENCE</scope>
    <source>
        <strain evidence="2">EPUS1.4</strain>
        <tissue evidence="2">Thallus</tissue>
    </source>
</reference>
<dbReference type="SUPFAM" id="SSF53474">
    <property type="entry name" value="alpha/beta-Hydrolases"/>
    <property type="match status" value="1"/>
</dbReference>
<dbReference type="AlphaFoldDB" id="A0A8H7ABV6"/>
<dbReference type="EMBL" id="JAACFV010000090">
    <property type="protein sequence ID" value="KAF7506280.1"/>
    <property type="molecule type" value="Genomic_DNA"/>
</dbReference>
<dbReference type="OrthoDB" id="10250441at2759"/>
<accession>A0A8H7ABV6</accession>
<feature type="compositionally biased region" description="Polar residues" evidence="1">
    <location>
        <begin position="121"/>
        <end position="130"/>
    </location>
</feature>